<evidence type="ECO:0000313" key="1">
    <source>
        <dbReference type="EMBL" id="SEK37464.1"/>
    </source>
</evidence>
<protein>
    <submittedName>
        <fullName evidence="1">Uncharacterized protein</fullName>
    </submittedName>
</protein>
<dbReference type="AlphaFoldDB" id="A0A1H7GHA3"/>
<reference evidence="1 2" key="1">
    <citation type="submission" date="2016-10" db="EMBL/GenBank/DDBJ databases">
        <authorList>
            <person name="de Groot N.N."/>
        </authorList>
    </citation>
    <scope>NUCLEOTIDE SEQUENCE [LARGE SCALE GENOMIC DNA]</scope>
    <source>
        <strain evidence="1 2">Nv1</strain>
    </source>
</reference>
<proteinExistence type="predicted"/>
<dbReference type="Proteomes" id="UP000198620">
    <property type="component" value="Unassembled WGS sequence"/>
</dbReference>
<evidence type="ECO:0000313" key="2">
    <source>
        <dbReference type="Proteomes" id="UP000198620"/>
    </source>
</evidence>
<gene>
    <name evidence="1" type="ORF">SAMN05216387_101277</name>
</gene>
<dbReference type="STRING" id="1233.SAMN05216387_101277"/>
<organism evidence="1 2">
    <name type="scientific">Nitrosovibrio tenuis</name>
    <dbReference type="NCBI Taxonomy" id="1233"/>
    <lineage>
        <taxon>Bacteria</taxon>
        <taxon>Pseudomonadati</taxon>
        <taxon>Pseudomonadota</taxon>
        <taxon>Betaproteobacteria</taxon>
        <taxon>Nitrosomonadales</taxon>
        <taxon>Nitrosomonadaceae</taxon>
        <taxon>Nitrosovibrio</taxon>
    </lineage>
</organism>
<keyword evidence="2" id="KW-1185">Reference proteome</keyword>
<name>A0A1H7GHA3_9PROT</name>
<sequence>MISEVAGQVALEANRGGRQGRQLGCNQVISQTLPYTHSYFILANQVKFAVKSHPFRFRTSP</sequence>
<accession>A0A1H7GHA3</accession>
<dbReference type="EMBL" id="FOBH01000001">
    <property type="protein sequence ID" value="SEK37464.1"/>
    <property type="molecule type" value="Genomic_DNA"/>
</dbReference>